<dbReference type="AlphaFoldDB" id="A0A5J5BTW0"/>
<evidence type="ECO:0000256" key="1">
    <source>
        <dbReference type="ARBA" id="ARBA00022729"/>
    </source>
</evidence>
<dbReference type="GO" id="GO:0005524">
    <property type="term" value="F:ATP binding"/>
    <property type="evidence" value="ECO:0007669"/>
    <property type="project" value="InterPro"/>
</dbReference>
<dbReference type="Gene3D" id="1.10.510.10">
    <property type="entry name" value="Transferase(Phosphotransferase) domain 1"/>
    <property type="match status" value="1"/>
</dbReference>
<evidence type="ECO:0000259" key="2">
    <source>
        <dbReference type="PROSITE" id="PS50011"/>
    </source>
</evidence>
<dbReference type="PANTHER" id="PTHR47976">
    <property type="entry name" value="G-TYPE LECTIN S-RECEPTOR-LIKE SERINE/THREONINE-PROTEIN KINASE SD2-5"/>
    <property type="match status" value="1"/>
</dbReference>
<name>A0A5J5BTW0_9ASTE</name>
<dbReference type="SUPFAM" id="SSF56112">
    <property type="entry name" value="Protein kinase-like (PK-like)"/>
    <property type="match status" value="1"/>
</dbReference>
<dbReference type="GO" id="GO:0004672">
    <property type="term" value="F:protein kinase activity"/>
    <property type="evidence" value="ECO:0007669"/>
    <property type="project" value="InterPro"/>
</dbReference>
<feature type="domain" description="Protein kinase" evidence="2">
    <location>
        <begin position="36"/>
        <end position="355"/>
    </location>
</feature>
<dbReference type="InterPro" id="IPR001245">
    <property type="entry name" value="Ser-Thr/Tyr_kinase_cat_dom"/>
</dbReference>
<dbReference type="InterPro" id="IPR011009">
    <property type="entry name" value="Kinase-like_dom_sf"/>
</dbReference>
<dbReference type="InterPro" id="IPR051343">
    <property type="entry name" value="G-type_lectin_kinases/EP1-like"/>
</dbReference>
<dbReference type="Pfam" id="PF07714">
    <property type="entry name" value="PK_Tyr_Ser-Thr"/>
    <property type="match status" value="1"/>
</dbReference>
<protein>
    <recommendedName>
        <fullName evidence="2">Protein kinase domain-containing protein</fullName>
    </recommendedName>
</protein>
<gene>
    <name evidence="3" type="ORF">F0562_002718</name>
</gene>
<dbReference type="EMBL" id="CM018032">
    <property type="protein sequence ID" value="KAA8546543.1"/>
    <property type="molecule type" value="Genomic_DNA"/>
</dbReference>
<proteinExistence type="predicted"/>
<keyword evidence="4" id="KW-1185">Reference proteome</keyword>
<keyword evidence="1" id="KW-0732">Signal</keyword>
<dbReference type="InterPro" id="IPR000719">
    <property type="entry name" value="Prot_kinase_dom"/>
</dbReference>
<reference evidence="3 4" key="1">
    <citation type="submission" date="2019-09" db="EMBL/GenBank/DDBJ databases">
        <title>A chromosome-level genome assembly of the Chinese tupelo Nyssa sinensis.</title>
        <authorList>
            <person name="Yang X."/>
            <person name="Kang M."/>
            <person name="Yang Y."/>
            <person name="Xiong H."/>
            <person name="Wang M."/>
            <person name="Zhang Z."/>
            <person name="Wang Z."/>
            <person name="Wu H."/>
            <person name="Ma T."/>
            <person name="Liu J."/>
            <person name="Xi Z."/>
        </authorList>
    </citation>
    <scope>NUCLEOTIDE SEQUENCE [LARGE SCALE GENOMIC DNA]</scope>
    <source>
        <strain evidence="3">J267</strain>
        <tissue evidence="3">Leaf</tissue>
    </source>
</reference>
<accession>A0A5J5BTW0</accession>
<dbReference type="PROSITE" id="PS50011">
    <property type="entry name" value="PROTEIN_KINASE_DOM"/>
    <property type="match status" value="1"/>
</dbReference>
<organism evidence="3 4">
    <name type="scientific">Nyssa sinensis</name>
    <dbReference type="NCBI Taxonomy" id="561372"/>
    <lineage>
        <taxon>Eukaryota</taxon>
        <taxon>Viridiplantae</taxon>
        <taxon>Streptophyta</taxon>
        <taxon>Embryophyta</taxon>
        <taxon>Tracheophyta</taxon>
        <taxon>Spermatophyta</taxon>
        <taxon>Magnoliopsida</taxon>
        <taxon>eudicotyledons</taxon>
        <taxon>Gunneridae</taxon>
        <taxon>Pentapetalae</taxon>
        <taxon>asterids</taxon>
        <taxon>Cornales</taxon>
        <taxon>Nyssaceae</taxon>
        <taxon>Nyssa</taxon>
    </lineage>
</organism>
<dbReference type="OrthoDB" id="5857966at2759"/>
<dbReference type="PANTHER" id="PTHR47976:SF102">
    <property type="entry name" value="G-TYPE LECTIN S-RECEPTOR-LIKE SERINE_THREONINE-PROTEIN KINASE LECRK3"/>
    <property type="match status" value="1"/>
</dbReference>
<evidence type="ECO:0000313" key="4">
    <source>
        <dbReference type="Proteomes" id="UP000325577"/>
    </source>
</evidence>
<sequence>MTYRATIDADGIFRLYSHGLDGKGNWTIEWSSSNDCEPRNFCGPNAYNNVADQEPECVCLPGFEFINLDQRSLGCKRSFSADGCLGKNENVTYHRTVLRDCNCEAALYIDDECKKQKVPLKFGKRQDDDSTVTLVKVGIGGSTDRSYNPIAPDRVTKDSKKQMDILITDFLFKSETQPNWNERIRIVLDIARGILYLHEECDNRIIHCDINSNNILLDEYHCAKISDFGLAKLLKLEQTRTMTGIRGTRGYVAPEWHRNLPITVKADVYSFGIGLLEVICCRKCVDMTVQEDEAVLADWVYNCFQERELRKLAREEEVDEQQLERMVRIGLLCIHYELSVRPSMKNVILMLEGIVEIPETPGPSSFSSVPSS</sequence>
<dbReference type="FunFam" id="1.10.510.10:FF:000237">
    <property type="entry name" value="G-type lectin S-receptor-like serine/threonine-protein kinase"/>
    <property type="match status" value="1"/>
</dbReference>
<evidence type="ECO:0000313" key="3">
    <source>
        <dbReference type="EMBL" id="KAA8546543.1"/>
    </source>
</evidence>
<dbReference type="Proteomes" id="UP000325577">
    <property type="component" value="Linkage Group LG1"/>
</dbReference>